<evidence type="ECO:0000313" key="4">
    <source>
        <dbReference type="EMBL" id="KAK8728623.1"/>
    </source>
</evidence>
<accession>A0AAW0WB33</accession>
<protein>
    <submittedName>
        <fullName evidence="4">Uncharacterized protein</fullName>
    </submittedName>
</protein>
<dbReference type="InterPro" id="IPR031311">
    <property type="entry name" value="CHIT_BIND_RR_consensus"/>
</dbReference>
<evidence type="ECO:0000256" key="2">
    <source>
        <dbReference type="PROSITE-ProRule" id="PRU00497"/>
    </source>
</evidence>
<dbReference type="InterPro" id="IPR050468">
    <property type="entry name" value="Cuticle_Struct_Prot"/>
</dbReference>
<evidence type="ECO:0000313" key="5">
    <source>
        <dbReference type="Proteomes" id="UP001445076"/>
    </source>
</evidence>
<evidence type="ECO:0000256" key="1">
    <source>
        <dbReference type="ARBA" id="ARBA00022460"/>
    </source>
</evidence>
<comment type="caution">
    <text evidence="4">The sequence shown here is derived from an EMBL/GenBank/DDBJ whole genome shotgun (WGS) entry which is preliminary data.</text>
</comment>
<organism evidence="4 5">
    <name type="scientific">Cherax quadricarinatus</name>
    <name type="common">Australian red claw crayfish</name>
    <dbReference type="NCBI Taxonomy" id="27406"/>
    <lineage>
        <taxon>Eukaryota</taxon>
        <taxon>Metazoa</taxon>
        <taxon>Ecdysozoa</taxon>
        <taxon>Arthropoda</taxon>
        <taxon>Crustacea</taxon>
        <taxon>Multicrustacea</taxon>
        <taxon>Malacostraca</taxon>
        <taxon>Eumalacostraca</taxon>
        <taxon>Eucarida</taxon>
        <taxon>Decapoda</taxon>
        <taxon>Pleocyemata</taxon>
        <taxon>Astacidea</taxon>
        <taxon>Parastacoidea</taxon>
        <taxon>Parastacidae</taxon>
        <taxon>Cherax</taxon>
    </lineage>
</organism>
<gene>
    <name evidence="4" type="ORF">OTU49_009056</name>
</gene>
<feature type="chain" id="PRO_5043564644" evidence="3">
    <location>
        <begin position="16"/>
        <end position="133"/>
    </location>
</feature>
<dbReference type="GO" id="GO:0062129">
    <property type="term" value="C:chitin-based extracellular matrix"/>
    <property type="evidence" value="ECO:0007669"/>
    <property type="project" value="TreeGrafter"/>
</dbReference>
<dbReference type="PANTHER" id="PTHR10380:SF173">
    <property type="entry name" value="CUTICULAR PROTEIN 47EF, ISOFORM C-RELATED"/>
    <property type="match status" value="1"/>
</dbReference>
<keyword evidence="1 2" id="KW-0193">Cuticle</keyword>
<dbReference type="Proteomes" id="UP001445076">
    <property type="component" value="Unassembled WGS sequence"/>
</dbReference>
<dbReference type="Pfam" id="PF00379">
    <property type="entry name" value="Chitin_bind_4"/>
    <property type="match status" value="1"/>
</dbReference>
<dbReference type="PANTHER" id="PTHR10380">
    <property type="entry name" value="CUTICLE PROTEIN"/>
    <property type="match status" value="1"/>
</dbReference>
<sequence length="133" mass="14368">MKTVILAVLVAVAAGFPTDTQTPIPIVRQSQVNPELGAHNFEFESANGISVQESGSEGSQGGANRIGEYSYIQEDGTVAKVTFVADENGFQPQSDLLPVAPTFPHPIPEYVLVQIAFAEEERKRLEREGKSPL</sequence>
<proteinExistence type="predicted"/>
<evidence type="ECO:0000256" key="3">
    <source>
        <dbReference type="SAM" id="SignalP"/>
    </source>
</evidence>
<keyword evidence="3" id="KW-0732">Signal</keyword>
<dbReference type="PROSITE" id="PS00233">
    <property type="entry name" value="CHIT_BIND_RR_1"/>
    <property type="match status" value="1"/>
</dbReference>
<dbReference type="PROSITE" id="PS51155">
    <property type="entry name" value="CHIT_BIND_RR_2"/>
    <property type="match status" value="1"/>
</dbReference>
<dbReference type="EMBL" id="JARKIK010000071">
    <property type="protein sequence ID" value="KAK8728623.1"/>
    <property type="molecule type" value="Genomic_DNA"/>
</dbReference>
<reference evidence="4 5" key="1">
    <citation type="journal article" date="2024" name="BMC Genomics">
        <title>Genome assembly of redclaw crayfish (Cherax quadricarinatus) provides insights into its immune adaptation and hypoxia tolerance.</title>
        <authorList>
            <person name="Liu Z."/>
            <person name="Zheng J."/>
            <person name="Li H."/>
            <person name="Fang K."/>
            <person name="Wang S."/>
            <person name="He J."/>
            <person name="Zhou D."/>
            <person name="Weng S."/>
            <person name="Chi M."/>
            <person name="Gu Z."/>
            <person name="He J."/>
            <person name="Li F."/>
            <person name="Wang M."/>
        </authorList>
    </citation>
    <scope>NUCLEOTIDE SEQUENCE [LARGE SCALE GENOMIC DNA]</scope>
    <source>
        <strain evidence="4">ZL_2023a</strain>
    </source>
</reference>
<dbReference type="InterPro" id="IPR000618">
    <property type="entry name" value="Insect_cuticle"/>
</dbReference>
<feature type="signal peptide" evidence="3">
    <location>
        <begin position="1"/>
        <end position="15"/>
    </location>
</feature>
<name>A0AAW0WB33_CHEQU</name>
<keyword evidence="5" id="KW-1185">Reference proteome</keyword>
<dbReference type="GO" id="GO:0008010">
    <property type="term" value="F:structural constituent of chitin-based larval cuticle"/>
    <property type="evidence" value="ECO:0007669"/>
    <property type="project" value="TreeGrafter"/>
</dbReference>
<dbReference type="AlphaFoldDB" id="A0AAW0WB33"/>